<keyword evidence="2" id="KW-0472">Membrane</keyword>
<evidence type="ECO:0000256" key="2">
    <source>
        <dbReference type="SAM" id="Phobius"/>
    </source>
</evidence>
<protein>
    <recommendedName>
        <fullName evidence="5">YceG-like family protein</fullName>
    </recommendedName>
</protein>
<evidence type="ECO:0000313" key="4">
    <source>
        <dbReference type="Proteomes" id="UP000018227"/>
    </source>
</evidence>
<comment type="caution">
    <text evidence="3">The sequence shown here is derived from an EMBL/GenBank/DDBJ whole genome shotgun (WGS) entry which is preliminary data.</text>
</comment>
<dbReference type="HOGENOM" id="CLU_093084_0_0_9"/>
<keyword evidence="2" id="KW-0812">Transmembrane</keyword>
<feature type="compositionally biased region" description="Basic and acidic residues" evidence="1">
    <location>
        <begin position="109"/>
        <end position="121"/>
    </location>
</feature>
<gene>
    <name evidence="3" type="ORF">GCWU0000282_002754</name>
</gene>
<dbReference type="Proteomes" id="UP000018227">
    <property type="component" value="Unassembled WGS sequence"/>
</dbReference>
<keyword evidence="4" id="KW-1185">Reference proteome</keyword>
<dbReference type="STRING" id="592026.GCWU0000282_002754"/>
<dbReference type="OrthoDB" id="9792479at2"/>
<evidence type="ECO:0000256" key="1">
    <source>
        <dbReference type="SAM" id="MobiDB-lite"/>
    </source>
</evidence>
<sequence>MKLKFLLRGIGIGAVLMAAIMYFIYGKSDKTLSDDEIRARARELGMFTVSEFQEKELNSLKDKLPGLSELKVDEKIETADDNSKIPDDSAKTKNTPSEEGGEAGLSADEGDKTESSTEPKGNKTGASDNGNSEKKPAETGSTEDGDTTAGKAEATGAGIEASKSRAAETGNTEKTDVAQKPKPKPVEKPNNTEPKVISNKVNFSITAGMSSEKVAASLKALGLIDNSTEFNKYLVTYGYADKIKVGNFEIQSGQSYAEIAAKITK</sequence>
<evidence type="ECO:0008006" key="5">
    <source>
        <dbReference type="Google" id="ProtNLM"/>
    </source>
</evidence>
<feature type="compositionally biased region" description="Basic and acidic residues" evidence="1">
    <location>
        <begin position="162"/>
        <end position="187"/>
    </location>
</feature>
<organism evidence="3 4">
    <name type="scientific">Catonella morbi ATCC 51271</name>
    <dbReference type="NCBI Taxonomy" id="592026"/>
    <lineage>
        <taxon>Bacteria</taxon>
        <taxon>Bacillati</taxon>
        <taxon>Bacillota</taxon>
        <taxon>Clostridia</taxon>
        <taxon>Lachnospirales</taxon>
        <taxon>Lachnospiraceae</taxon>
        <taxon>Catonella</taxon>
    </lineage>
</organism>
<dbReference type="AlphaFoldDB" id="V2Y2K3"/>
<feature type="region of interest" description="Disordered" evidence="1">
    <location>
        <begin position="59"/>
        <end position="196"/>
    </location>
</feature>
<feature type="compositionally biased region" description="Basic and acidic residues" evidence="1">
    <location>
        <begin position="59"/>
        <end position="91"/>
    </location>
</feature>
<dbReference type="RefSeq" id="WP_023355598.1">
    <property type="nucleotide sequence ID" value="NZ_KI535370.1"/>
</dbReference>
<keyword evidence="2" id="KW-1133">Transmembrane helix</keyword>
<dbReference type="eggNOG" id="COG1559">
    <property type="taxonomic scope" value="Bacteria"/>
</dbReference>
<feature type="compositionally biased region" description="Low complexity" evidence="1">
    <location>
        <begin position="147"/>
        <end position="161"/>
    </location>
</feature>
<reference evidence="3 4" key="1">
    <citation type="submission" date="2013-06" db="EMBL/GenBank/DDBJ databases">
        <authorList>
            <person name="Weinstock G."/>
            <person name="Sodergren E."/>
            <person name="Clifton S."/>
            <person name="Fulton L."/>
            <person name="Fulton B."/>
            <person name="Courtney L."/>
            <person name="Fronick C."/>
            <person name="Harrison M."/>
            <person name="Strong C."/>
            <person name="Farmer C."/>
            <person name="Delahaunty K."/>
            <person name="Markovic C."/>
            <person name="Hall O."/>
            <person name="Minx P."/>
            <person name="Tomlinson C."/>
            <person name="Mitreva M."/>
            <person name="Nelson J."/>
            <person name="Hou S."/>
            <person name="Wollam A."/>
            <person name="Pepin K.H."/>
            <person name="Johnson M."/>
            <person name="Bhonagiri V."/>
            <person name="Nash W.E."/>
            <person name="Warren W."/>
            <person name="Chinwalla A."/>
            <person name="Mardis E.R."/>
            <person name="Wilson R.K."/>
        </authorList>
    </citation>
    <scope>NUCLEOTIDE SEQUENCE [LARGE SCALE GENOMIC DNA]</scope>
    <source>
        <strain evidence="3 4">ATCC 51271</strain>
    </source>
</reference>
<dbReference type="EMBL" id="ACIL03000017">
    <property type="protein sequence ID" value="ESL01936.1"/>
    <property type="molecule type" value="Genomic_DNA"/>
</dbReference>
<name>V2Y2K3_9FIRM</name>
<accession>V2Y2K3</accession>
<feature type="transmembrane region" description="Helical" evidence="2">
    <location>
        <begin position="5"/>
        <end position="25"/>
    </location>
</feature>
<dbReference type="Gene3D" id="3.30.1490.480">
    <property type="entry name" value="Endolytic murein transglycosylase"/>
    <property type="match status" value="1"/>
</dbReference>
<evidence type="ECO:0000313" key="3">
    <source>
        <dbReference type="EMBL" id="ESL01936.1"/>
    </source>
</evidence>
<proteinExistence type="predicted"/>